<dbReference type="VEuPathDB" id="AmoebaDB:ACA1_369240"/>
<feature type="compositionally biased region" description="Polar residues" evidence="1">
    <location>
        <begin position="503"/>
        <end position="520"/>
    </location>
</feature>
<name>L8GZ25_ACACF</name>
<protein>
    <submittedName>
        <fullName evidence="2">Uncharacterized protein</fullName>
    </submittedName>
</protein>
<feature type="compositionally biased region" description="Polar residues" evidence="1">
    <location>
        <begin position="486"/>
        <end position="495"/>
    </location>
</feature>
<reference evidence="2 3" key="1">
    <citation type="journal article" date="2013" name="Genome Biol.">
        <title>Genome of Acanthamoeba castellanii highlights extensive lateral gene transfer and early evolution of tyrosine kinase signaling.</title>
        <authorList>
            <person name="Clarke M."/>
            <person name="Lohan A.J."/>
            <person name="Liu B."/>
            <person name="Lagkouvardos I."/>
            <person name="Roy S."/>
            <person name="Zafar N."/>
            <person name="Bertelli C."/>
            <person name="Schilde C."/>
            <person name="Kianianmomeni A."/>
            <person name="Burglin T.R."/>
            <person name="Frech C."/>
            <person name="Turcotte B."/>
            <person name="Kopec K.O."/>
            <person name="Synnott J.M."/>
            <person name="Choo C."/>
            <person name="Paponov I."/>
            <person name="Finkler A."/>
            <person name="Soon Heng Tan C."/>
            <person name="Hutchins A.P."/>
            <person name="Weinmeier T."/>
            <person name="Rattei T."/>
            <person name="Chu J.S."/>
            <person name="Gimenez G."/>
            <person name="Irimia M."/>
            <person name="Rigden D.J."/>
            <person name="Fitzpatrick D.A."/>
            <person name="Lorenzo-Morales J."/>
            <person name="Bateman A."/>
            <person name="Chiu C.H."/>
            <person name="Tang P."/>
            <person name="Hegemann P."/>
            <person name="Fromm H."/>
            <person name="Raoult D."/>
            <person name="Greub G."/>
            <person name="Miranda-Saavedra D."/>
            <person name="Chen N."/>
            <person name="Nash P."/>
            <person name="Ginger M.L."/>
            <person name="Horn M."/>
            <person name="Schaap P."/>
            <person name="Caler L."/>
            <person name="Loftus B."/>
        </authorList>
    </citation>
    <scope>NUCLEOTIDE SEQUENCE [LARGE SCALE GENOMIC DNA]</scope>
    <source>
        <strain evidence="2 3">Neff</strain>
    </source>
</reference>
<gene>
    <name evidence="2" type="ORF">ACA1_369240</name>
</gene>
<organism evidence="2 3">
    <name type="scientific">Acanthamoeba castellanii (strain ATCC 30010 / Neff)</name>
    <dbReference type="NCBI Taxonomy" id="1257118"/>
    <lineage>
        <taxon>Eukaryota</taxon>
        <taxon>Amoebozoa</taxon>
        <taxon>Discosea</taxon>
        <taxon>Longamoebia</taxon>
        <taxon>Centramoebida</taxon>
        <taxon>Acanthamoebidae</taxon>
        <taxon>Acanthamoeba</taxon>
    </lineage>
</organism>
<feature type="compositionally biased region" description="Polar residues" evidence="1">
    <location>
        <begin position="529"/>
        <end position="538"/>
    </location>
</feature>
<dbReference type="GeneID" id="14918853"/>
<keyword evidence="3" id="KW-1185">Reference proteome</keyword>
<dbReference type="RefSeq" id="XP_004340212.1">
    <property type="nucleotide sequence ID" value="XM_004340164.1"/>
</dbReference>
<feature type="compositionally biased region" description="Low complexity" evidence="1">
    <location>
        <begin position="581"/>
        <end position="590"/>
    </location>
</feature>
<dbReference type="AlphaFoldDB" id="L8GZ25"/>
<evidence type="ECO:0000313" key="3">
    <source>
        <dbReference type="Proteomes" id="UP000011083"/>
    </source>
</evidence>
<evidence type="ECO:0000256" key="1">
    <source>
        <dbReference type="SAM" id="MobiDB-lite"/>
    </source>
</evidence>
<evidence type="ECO:0000313" key="2">
    <source>
        <dbReference type="EMBL" id="ELR18192.1"/>
    </source>
</evidence>
<accession>L8GZ25</accession>
<dbReference type="Proteomes" id="UP000011083">
    <property type="component" value="Unassembled WGS sequence"/>
</dbReference>
<feature type="region of interest" description="Disordered" evidence="1">
    <location>
        <begin position="448"/>
        <end position="598"/>
    </location>
</feature>
<sequence length="687" mass="74529">MMEEELMEGLPNGVDEAAFLQARLKLFIPRRPKEPFDPYGEPESTTRKFIVQGELLKVHLLIQRSEPLPTNDTSSEGLQEPFITDSFFSRLKWEVQFQTQKFDAKLHALQSKGKGKANVTEARPKHTFGPIEELKGAGMTPNGLPDPQLTRLPTGDIMYTLHMPIALQEKYVASKLTLILALRPVAFPERPFSTLSDGMLAQMAVTSMESRSPIVRTPLSVHFARHSMDSVHYITLAAENNWTSAPSDFPQAKLAEHCLHLQNIWLQKDATKLLTTSPKSTTEKKDAETKLADMQQSMPAPLFEQTVVLQGNKSMSVSAAARKPFKLVKIDFDHHFRHTIEKGEMPLKLSVGDSYASVVTIEGRPGASGMGDAAGTLQSTIMVAWTAACLFAPILSRYDFQWPKPESPSLLLSLNAPSPAPLGQIFPVHLTLSNFSAKKVALELLVPSASSRSPSHPPLVDDISPTSPRAGSPPPVERKKVVTGKVASTSTTAQPPMTKGAATESSSITLGAMSASLSTIPQPPPSYRARSSQTTGPSDASPGKLAVPGTRPRAASRGGNSGQHRRSSSLDNPFTPPPRLPAAALRASPAQGQIARSPRKDIKDDLVIPPTLTDVGLLFCLQKTVKIGEVEANSSVRVKVDYVAGKEGVYDLKPFVVVDTITNQRYLLKHSPLIYVLPPVATSTPSP</sequence>
<dbReference type="KEGG" id="acan:ACA1_369240"/>
<proteinExistence type="predicted"/>
<dbReference type="EMBL" id="KB007960">
    <property type="protein sequence ID" value="ELR18192.1"/>
    <property type="molecule type" value="Genomic_DNA"/>
</dbReference>